<dbReference type="PANTHER" id="PTHR43477:SF1">
    <property type="entry name" value="DIHYDROANTICAPSIN 7-DEHYDROGENASE"/>
    <property type="match status" value="1"/>
</dbReference>
<gene>
    <name evidence="3" type="ORF">A0131_03125</name>
</gene>
<comment type="similarity">
    <text evidence="1">Belongs to the short-chain dehydrogenases/reductases (SDR) family.</text>
</comment>
<proteinExistence type="inferred from homology"/>
<evidence type="ECO:0000313" key="4">
    <source>
        <dbReference type="Proteomes" id="UP000075418"/>
    </source>
</evidence>
<name>A0A151A2Z1_9STAP</name>
<dbReference type="NCBIfam" id="NF005754">
    <property type="entry name" value="PRK07578.1"/>
    <property type="match status" value="1"/>
</dbReference>
<dbReference type="SUPFAM" id="SSF51735">
    <property type="entry name" value="NAD(P)-binding Rossmann-fold domains"/>
    <property type="match status" value="1"/>
</dbReference>
<comment type="caution">
    <text evidence="3">The sequence shown here is derived from an EMBL/GenBank/DDBJ whole genome shotgun (WGS) entry which is preliminary data.</text>
</comment>
<reference evidence="3 4" key="1">
    <citation type="submission" date="2016-02" db="EMBL/GenBank/DDBJ databases">
        <title>Draft genome sequence of hydrocarbon degrading Staphylococcus saprophyticus Strain CNV2, isolated from crude-oil contaminated soil from Noonmati Oil Refinery, Guwahati, Assam, India.</title>
        <authorList>
            <person name="Mukherjee A."/>
            <person name="Chettri B."/>
            <person name="Langpoklakpam J."/>
            <person name="Singh A.K."/>
            <person name="Chattopadhyay D.J."/>
        </authorList>
    </citation>
    <scope>NUCLEOTIDE SEQUENCE [LARGE SCALE GENOMIC DNA]</scope>
    <source>
        <strain evidence="3 4">CNV2</strain>
    </source>
</reference>
<evidence type="ECO:0000256" key="1">
    <source>
        <dbReference type="ARBA" id="ARBA00006484"/>
    </source>
</evidence>
<dbReference type="InterPro" id="IPR002347">
    <property type="entry name" value="SDR_fam"/>
</dbReference>
<dbReference type="CDD" id="cd11731">
    <property type="entry name" value="Lin1944_like_SDR_c"/>
    <property type="match status" value="1"/>
</dbReference>
<dbReference type="RefSeq" id="WP_061854029.1">
    <property type="nucleotide sequence ID" value="NZ_LUGM01000002.1"/>
</dbReference>
<evidence type="ECO:0000313" key="3">
    <source>
        <dbReference type="EMBL" id="KYH13798.1"/>
    </source>
</evidence>
<keyword evidence="2" id="KW-0560">Oxidoreductase</keyword>
<dbReference type="Pfam" id="PF13561">
    <property type="entry name" value="adh_short_C2"/>
    <property type="match status" value="1"/>
</dbReference>
<dbReference type="PANTHER" id="PTHR43477">
    <property type="entry name" value="DIHYDROANTICAPSIN 7-DEHYDROGENASE"/>
    <property type="match status" value="1"/>
</dbReference>
<dbReference type="Proteomes" id="UP000075418">
    <property type="component" value="Unassembled WGS sequence"/>
</dbReference>
<evidence type="ECO:0000256" key="2">
    <source>
        <dbReference type="ARBA" id="ARBA00023002"/>
    </source>
</evidence>
<dbReference type="EMBL" id="LUGM01000002">
    <property type="protein sequence ID" value="KYH13798.1"/>
    <property type="molecule type" value="Genomic_DNA"/>
</dbReference>
<dbReference type="PRINTS" id="PR00081">
    <property type="entry name" value="GDHRDH"/>
</dbReference>
<accession>A0A151A2Z1</accession>
<organism evidence="3 4">
    <name type="scientific">Staphylococcus kloosii</name>
    <dbReference type="NCBI Taxonomy" id="29384"/>
    <lineage>
        <taxon>Bacteria</taxon>
        <taxon>Bacillati</taxon>
        <taxon>Bacillota</taxon>
        <taxon>Bacilli</taxon>
        <taxon>Bacillales</taxon>
        <taxon>Staphylococcaceae</taxon>
        <taxon>Staphylococcus</taxon>
    </lineage>
</organism>
<dbReference type="InterPro" id="IPR051122">
    <property type="entry name" value="SDR_DHRS6-like"/>
</dbReference>
<sequence>MKIVVIGATGTIGQRVVEKLEQQHEVIKVGSQSGDYQVDITSVDSIKKMYEDIGNIDAVISATGGAAFTAVPELSVEENQIAINSKLLGQINLVLIGQHYLNNNGSFTLTSGIMMDDPIRLSSSAAMANGGITGFVTSAAIELNNGLRINNVSPNVVEEALDKYGEFFKGFTAVPVDKVADAYVKSVEGAQTGQTYRIYN</sequence>
<dbReference type="AlphaFoldDB" id="A0A151A2Z1"/>
<protein>
    <submittedName>
        <fullName evidence="3">Short chain dehydrogenase</fullName>
    </submittedName>
</protein>
<dbReference type="Gene3D" id="3.40.50.720">
    <property type="entry name" value="NAD(P)-binding Rossmann-like Domain"/>
    <property type="match status" value="1"/>
</dbReference>
<dbReference type="GO" id="GO:0016491">
    <property type="term" value="F:oxidoreductase activity"/>
    <property type="evidence" value="ECO:0007669"/>
    <property type="project" value="UniProtKB-KW"/>
</dbReference>
<dbReference type="InterPro" id="IPR036291">
    <property type="entry name" value="NAD(P)-bd_dom_sf"/>
</dbReference>